<name>A0A371RIS6_9PROT</name>
<protein>
    <submittedName>
        <fullName evidence="2">Uncharacterized protein</fullName>
    </submittedName>
</protein>
<dbReference type="Proteomes" id="UP000264589">
    <property type="component" value="Unassembled WGS sequence"/>
</dbReference>
<organism evidence="2 3">
    <name type="scientific">Parvularcula marina</name>
    <dbReference type="NCBI Taxonomy" id="2292771"/>
    <lineage>
        <taxon>Bacteria</taxon>
        <taxon>Pseudomonadati</taxon>
        <taxon>Pseudomonadota</taxon>
        <taxon>Alphaproteobacteria</taxon>
        <taxon>Parvularculales</taxon>
        <taxon>Parvularculaceae</taxon>
        <taxon>Parvularcula</taxon>
    </lineage>
</organism>
<keyword evidence="1" id="KW-1133">Transmembrane helix</keyword>
<feature type="transmembrane region" description="Helical" evidence="1">
    <location>
        <begin position="111"/>
        <end position="139"/>
    </location>
</feature>
<feature type="transmembrane region" description="Helical" evidence="1">
    <location>
        <begin position="159"/>
        <end position="184"/>
    </location>
</feature>
<accession>A0A371RIS6</accession>
<dbReference type="RefSeq" id="WP_116391978.1">
    <property type="nucleotide sequence ID" value="NZ_QUQO01000001.1"/>
</dbReference>
<keyword evidence="1" id="KW-0472">Membrane</keyword>
<feature type="transmembrane region" description="Helical" evidence="1">
    <location>
        <begin position="79"/>
        <end position="99"/>
    </location>
</feature>
<gene>
    <name evidence="2" type="ORF">DX908_08805</name>
</gene>
<sequence>MSLTTMQQRSFWQWPETQGFAIVLAMAGALALTGFEDWTAHVFHGRLTLLEGETGFAPGMDLTLWFGRLLASLPGTSEAAGLSIATAMAVPIIGLTSFLTAPKRPGRLMRALLLCTHPLTLALVLGGAGWAVIGLYVLWRALAALPRRRPHQGMAGSGLAIAFAWLAVPGFSAFLLPLGATLWLCAPRHMQKRFMLSYYLALFAPVAMLAGANAYAAWAFGLEWVETPLTAPMTSGLPVAILFSLCATILSGPGLMRITSMSGTATRLAALVASAFAATATGADPLAAAAMAATAQYALAARRGEPSMLSVLSFAGGAAVVIGLGAL</sequence>
<dbReference type="EMBL" id="QUQO01000001">
    <property type="protein sequence ID" value="RFB05346.1"/>
    <property type="molecule type" value="Genomic_DNA"/>
</dbReference>
<dbReference type="AlphaFoldDB" id="A0A371RIS6"/>
<proteinExistence type="predicted"/>
<evidence type="ECO:0000313" key="3">
    <source>
        <dbReference type="Proteomes" id="UP000264589"/>
    </source>
</evidence>
<evidence type="ECO:0000313" key="2">
    <source>
        <dbReference type="EMBL" id="RFB05346.1"/>
    </source>
</evidence>
<comment type="caution">
    <text evidence="2">The sequence shown here is derived from an EMBL/GenBank/DDBJ whole genome shotgun (WGS) entry which is preliminary data.</text>
</comment>
<keyword evidence="3" id="KW-1185">Reference proteome</keyword>
<feature type="transmembrane region" description="Helical" evidence="1">
    <location>
        <begin position="307"/>
        <end position="326"/>
    </location>
</feature>
<feature type="transmembrane region" description="Helical" evidence="1">
    <location>
        <begin position="268"/>
        <end position="295"/>
    </location>
</feature>
<feature type="transmembrane region" description="Helical" evidence="1">
    <location>
        <begin position="20"/>
        <end position="40"/>
    </location>
</feature>
<feature type="transmembrane region" description="Helical" evidence="1">
    <location>
        <begin position="236"/>
        <end position="256"/>
    </location>
</feature>
<feature type="transmembrane region" description="Helical" evidence="1">
    <location>
        <begin position="196"/>
        <end position="216"/>
    </location>
</feature>
<evidence type="ECO:0000256" key="1">
    <source>
        <dbReference type="SAM" id="Phobius"/>
    </source>
</evidence>
<keyword evidence="1" id="KW-0812">Transmembrane</keyword>
<dbReference type="InParanoid" id="A0A371RIS6"/>
<reference evidence="2 3" key="1">
    <citation type="submission" date="2018-08" db="EMBL/GenBank/DDBJ databases">
        <title>Parvularcula sp. SM1705, isolated from surface water of the South Sea China.</title>
        <authorList>
            <person name="Sun L."/>
        </authorList>
    </citation>
    <scope>NUCLEOTIDE SEQUENCE [LARGE SCALE GENOMIC DNA]</scope>
    <source>
        <strain evidence="2 3">SM1705</strain>
    </source>
</reference>